<sequence length="176" mass="20338">MAISASTEADKRFYCEEIVNVEKTRKCATMKARKARQRAIKADRKEHYEDERILAKFMDFKEEQVIAWERQRQEEQLALLRVREDAMREAEEKERKAIEALGVAKAERESRNSATKKALRAELERLKFPSTQMKSILDHIHVDVNDDTSPDPNPSRGCGNVANALHMLVNRALDDL</sequence>
<organism evidence="1 2">
    <name type="scientific">Blastomyces percursus</name>
    <dbReference type="NCBI Taxonomy" id="1658174"/>
    <lineage>
        <taxon>Eukaryota</taxon>
        <taxon>Fungi</taxon>
        <taxon>Dikarya</taxon>
        <taxon>Ascomycota</taxon>
        <taxon>Pezizomycotina</taxon>
        <taxon>Eurotiomycetes</taxon>
        <taxon>Eurotiomycetidae</taxon>
        <taxon>Onygenales</taxon>
        <taxon>Ajellomycetaceae</taxon>
        <taxon>Blastomyces</taxon>
    </lineage>
</organism>
<reference evidence="1 2" key="1">
    <citation type="submission" date="2015-08" db="EMBL/GenBank/DDBJ databases">
        <title>Emmonsia species relationships and genome sequence.</title>
        <authorList>
            <person name="Cuomo C.A."/>
            <person name="Schwartz I.S."/>
            <person name="Kenyon C."/>
            <person name="De Hoog G.S."/>
            <person name="Govender N.P."/>
            <person name="Botha A."/>
            <person name="Moreno L."/>
            <person name="De Vries M."/>
            <person name="Munoz J.F."/>
            <person name="Stielow J.B."/>
        </authorList>
    </citation>
    <scope>NUCLEOTIDE SEQUENCE [LARGE SCALE GENOMIC DNA]</scope>
    <source>
        <strain evidence="1 2">EI222</strain>
    </source>
</reference>
<protein>
    <submittedName>
        <fullName evidence="1">Uncharacterized protein</fullName>
    </submittedName>
</protein>
<dbReference type="STRING" id="1658174.A0A1J9QYN9"/>
<name>A0A1J9QYN9_9EURO</name>
<dbReference type="Proteomes" id="UP000242791">
    <property type="component" value="Unassembled WGS sequence"/>
</dbReference>
<comment type="caution">
    <text evidence="1">The sequence shown here is derived from an EMBL/GenBank/DDBJ whole genome shotgun (WGS) entry which is preliminary data.</text>
</comment>
<evidence type="ECO:0000313" key="2">
    <source>
        <dbReference type="Proteomes" id="UP000242791"/>
    </source>
</evidence>
<gene>
    <name evidence="1" type="ORF">ACJ73_03354</name>
</gene>
<dbReference type="EMBL" id="LGTZ01000401">
    <property type="protein sequence ID" value="OJD25283.1"/>
    <property type="molecule type" value="Genomic_DNA"/>
</dbReference>
<dbReference type="AlphaFoldDB" id="A0A1J9QYN9"/>
<keyword evidence="2" id="KW-1185">Reference proteome</keyword>
<dbReference type="VEuPathDB" id="FungiDB:ACJ73_03354"/>
<evidence type="ECO:0000313" key="1">
    <source>
        <dbReference type="EMBL" id="OJD25283.1"/>
    </source>
</evidence>
<proteinExistence type="predicted"/>
<accession>A0A1J9QYN9</accession>